<keyword evidence="4 5" id="KW-0472">Membrane</keyword>
<dbReference type="GeneID" id="78083525"/>
<dbReference type="Proteomes" id="UP000006420">
    <property type="component" value="Unassembled WGS sequence"/>
</dbReference>
<feature type="transmembrane region" description="Helical" evidence="5">
    <location>
        <begin position="419"/>
        <end position="440"/>
    </location>
</feature>
<feature type="transmembrane region" description="Helical" evidence="5">
    <location>
        <begin position="55"/>
        <end position="75"/>
    </location>
</feature>
<feature type="transmembrane region" description="Helical" evidence="5">
    <location>
        <begin position="227"/>
        <end position="248"/>
    </location>
</feature>
<keyword evidence="2 5" id="KW-0812">Transmembrane</keyword>
<evidence type="ECO:0000256" key="3">
    <source>
        <dbReference type="ARBA" id="ARBA00022989"/>
    </source>
</evidence>
<evidence type="ECO:0008006" key="8">
    <source>
        <dbReference type="Google" id="ProtNLM"/>
    </source>
</evidence>
<gene>
    <name evidence="6" type="ORF">HMPREF9456_02914</name>
</gene>
<feature type="transmembrane region" description="Helical" evidence="5">
    <location>
        <begin position="298"/>
        <end position="323"/>
    </location>
</feature>
<dbReference type="EMBL" id="ADLW01000016">
    <property type="protein sequence ID" value="EGK05244.1"/>
    <property type="molecule type" value="Genomic_DNA"/>
</dbReference>
<dbReference type="RefSeq" id="WP_006844278.1">
    <property type="nucleotide sequence ID" value="NZ_AQWJ01000008.1"/>
</dbReference>
<evidence type="ECO:0000313" key="7">
    <source>
        <dbReference type="Proteomes" id="UP000006420"/>
    </source>
</evidence>
<evidence type="ECO:0000256" key="2">
    <source>
        <dbReference type="ARBA" id="ARBA00022692"/>
    </source>
</evidence>
<feature type="transmembrane region" description="Helical" evidence="5">
    <location>
        <begin position="105"/>
        <end position="133"/>
    </location>
</feature>
<evidence type="ECO:0000256" key="5">
    <source>
        <dbReference type="SAM" id="Phobius"/>
    </source>
</evidence>
<dbReference type="PANTHER" id="PTHR23501">
    <property type="entry name" value="MAJOR FACILITATOR SUPERFAMILY"/>
    <property type="match status" value="1"/>
</dbReference>
<feature type="transmembrane region" description="Helical" evidence="5">
    <location>
        <begin position="392"/>
        <end position="412"/>
    </location>
</feature>
<name>F8X3V5_9BACT</name>
<evidence type="ECO:0000313" key="6">
    <source>
        <dbReference type="EMBL" id="EGK05244.1"/>
    </source>
</evidence>
<feature type="transmembrane region" description="Helical" evidence="5">
    <location>
        <begin position="260"/>
        <end position="278"/>
    </location>
</feature>
<comment type="caution">
    <text evidence="6">The sequence shown here is derived from an EMBL/GenBank/DDBJ whole genome shotgun (WGS) entry which is preliminary data.</text>
</comment>
<dbReference type="eggNOG" id="COG2814">
    <property type="taxonomic scope" value="Bacteria"/>
</dbReference>
<organism evidence="6 7">
    <name type="scientific">Dysgonomonas mossii DSM 22836</name>
    <dbReference type="NCBI Taxonomy" id="742767"/>
    <lineage>
        <taxon>Bacteria</taxon>
        <taxon>Pseudomonadati</taxon>
        <taxon>Bacteroidota</taxon>
        <taxon>Bacteroidia</taxon>
        <taxon>Bacteroidales</taxon>
        <taxon>Dysgonomonadaceae</taxon>
        <taxon>Dysgonomonas</taxon>
    </lineage>
</organism>
<keyword evidence="3 5" id="KW-1133">Transmembrane helix</keyword>
<dbReference type="GO" id="GO:0005886">
    <property type="term" value="C:plasma membrane"/>
    <property type="evidence" value="ECO:0007669"/>
    <property type="project" value="TreeGrafter"/>
</dbReference>
<comment type="subcellular location">
    <subcellularLocation>
        <location evidence="1">Membrane</location>
        <topology evidence="1">Multi-pass membrane protein</topology>
    </subcellularLocation>
</comment>
<reference evidence="6 7" key="1">
    <citation type="submission" date="2011-04" db="EMBL/GenBank/DDBJ databases">
        <title>The Genome Sequence of Dysgonomonas mossii DSM 22836.</title>
        <authorList>
            <consortium name="The Broad Institute Genome Sequencing Platform"/>
            <person name="Earl A."/>
            <person name="Ward D."/>
            <person name="Feldgarden M."/>
            <person name="Gevers D."/>
            <person name="Pudlo N."/>
            <person name="Martens E."/>
            <person name="Allen-Vercoe E."/>
            <person name="Young S.K."/>
            <person name="Zeng Q."/>
            <person name="Gargeya S."/>
            <person name="Fitzgerald M."/>
            <person name="Haas B."/>
            <person name="Abouelleil A."/>
            <person name="Alvarado L."/>
            <person name="Arachchi H.M."/>
            <person name="Berlin A."/>
            <person name="Brown A."/>
            <person name="Chapman S.B."/>
            <person name="Chen Z."/>
            <person name="Dunbar C."/>
            <person name="Freedman E."/>
            <person name="Gearin G."/>
            <person name="Gellesch M."/>
            <person name="Goldberg J."/>
            <person name="Griggs A."/>
            <person name="Gujja S."/>
            <person name="Heiman D."/>
            <person name="Howarth C."/>
            <person name="Larson L."/>
            <person name="Lui A."/>
            <person name="MacDonald P.J.P."/>
            <person name="Mehta T."/>
            <person name="Montmayeur A."/>
            <person name="Murphy C."/>
            <person name="Neiman D."/>
            <person name="Pearson M."/>
            <person name="Priest M."/>
            <person name="Roberts A."/>
            <person name="Saif S."/>
            <person name="Shea T."/>
            <person name="Shenoy N."/>
            <person name="Sisk P."/>
            <person name="Stolte C."/>
            <person name="Sykes S."/>
            <person name="Yandava C."/>
            <person name="Wortman J."/>
            <person name="Nusbaum C."/>
            <person name="Birren B."/>
        </authorList>
    </citation>
    <scope>NUCLEOTIDE SEQUENCE [LARGE SCALE GENOMIC DNA]</scope>
    <source>
        <strain evidence="6 7">DSM 22836</strain>
    </source>
</reference>
<evidence type="ECO:0000256" key="4">
    <source>
        <dbReference type="ARBA" id="ARBA00023136"/>
    </source>
</evidence>
<protein>
    <recommendedName>
        <fullName evidence="8">Major facilitator superfamily (MFS) profile domain-containing protein</fullName>
    </recommendedName>
</protein>
<accession>F8X3V5</accession>
<sequence length="553" mass="62779">MKRSNFPFHSWVPKPLGIFIYILMFVPALFISGAYTSNVGEMVGSLGIMTEHIQYANFATAVGMVVFTPFTILFLEIRRSKMTYLLGLTVLVIISYICARTTSIPMLMICSFFTGFIRIILIFNTLFGLLGYIAGRDIVPLLKPSTEQRPEEMEEKFEKIKAMALPFLYLFFLTVGQLGSFVTAWLAFSFQWQYVYYFMIAIALISLLLVEVTMVYQKRIKPIRLTLIKFGDTVCASLLLLSFSFIFIYGKTLDWFDSPLINYSLIILFISTGVFLILEMYGKRPYLDLKIFSFRNVIIALSVFVMLMVLNSSSMLVSTFVGISMKIDNWQNAVLSNYSLVGYMIGAIIAFLMAKWNMHFKYIFSIGFLCITIAAAYMYFQVQSMGLYENMIFPVIIRSAGMLILYAMAGIWGMRKLNMAYLTTWIFVMLAFRSVIGPVLGTSLYTNVLNEKQLYYASRLSQNVDMLNPEIAGTFTQTQMGSMLQGKSVEDAQIMATQSVKGRIQIQTTLAALKEISGWTIYGGVVCIVVVLLIPYSHHRHGKKNDKKKAEVN</sequence>
<dbReference type="PANTHER" id="PTHR23501:SF5">
    <property type="entry name" value="TRANSPORT PROTEIN"/>
    <property type="match status" value="1"/>
</dbReference>
<keyword evidence="7" id="KW-1185">Reference proteome</keyword>
<dbReference type="GO" id="GO:0022857">
    <property type="term" value="F:transmembrane transporter activity"/>
    <property type="evidence" value="ECO:0007669"/>
    <property type="project" value="TreeGrafter"/>
</dbReference>
<dbReference type="InterPro" id="IPR036259">
    <property type="entry name" value="MFS_trans_sf"/>
</dbReference>
<dbReference type="STRING" id="742767.HMPREF9456_02914"/>
<feature type="transmembrane region" description="Helical" evidence="5">
    <location>
        <begin position="519"/>
        <end position="538"/>
    </location>
</feature>
<feature type="transmembrane region" description="Helical" evidence="5">
    <location>
        <begin position="194"/>
        <end position="215"/>
    </location>
</feature>
<feature type="transmembrane region" description="Helical" evidence="5">
    <location>
        <begin position="335"/>
        <end position="353"/>
    </location>
</feature>
<feature type="transmembrane region" description="Helical" evidence="5">
    <location>
        <begin position="12"/>
        <end position="35"/>
    </location>
</feature>
<feature type="transmembrane region" description="Helical" evidence="5">
    <location>
        <begin position="82"/>
        <end position="99"/>
    </location>
</feature>
<dbReference type="SUPFAM" id="SSF103473">
    <property type="entry name" value="MFS general substrate transporter"/>
    <property type="match status" value="1"/>
</dbReference>
<evidence type="ECO:0000256" key="1">
    <source>
        <dbReference type="ARBA" id="ARBA00004141"/>
    </source>
</evidence>
<dbReference type="HOGENOM" id="CLU_037929_1_0_10"/>
<feature type="transmembrane region" description="Helical" evidence="5">
    <location>
        <begin position="167"/>
        <end position="188"/>
    </location>
</feature>
<dbReference type="OrthoDB" id="1404010at2"/>
<dbReference type="Gene3D" id="1.20.1250.20">
    <property type="entry name" value="MFS general substrate transporter like domains"/>
    <property type="match status" value="1"/>
</dbReference>
<feature type="transmembrane region" description="Helical" evidence="5">
    <location>
        <begin position="360"/>
        <end position="380"/>
    </location>
</feature>
<dbReference type="AlphaFoldDB" id="F8X3V5"/>
<proteinExistence type="predicted"/>